<feature type="region of interest" description="Disordered" evidence="2">
    <location>
        <begin position="1"/>
        <end position="67"/>
    </location>
</feature>
<dbReference type="Gene3D" id="3.30.70.330">
    <property type="match status" value="2"/>
</dbReference>
<dbReference type="GO" id="GO:0003723">
    <property type="term" value="F:RNA binding"/>
    <property type="evidence" value="ECO:0007669"/>
    <property type="project" value="UniProtKB-UniRule"/>
</dbReference>
<feature type="region of interest" description="Disordered" evidence="2">
    <location>
        <begin position="95"/>
        <end position="145"/>
    </location>
</feature>
<dbReference type="Proteomes" id="UP000007800">
    <property type="component" value="Unassembled WGS sequence"/>
</dbReference>
<keyword evidence="5" id="KW-1185">Reference proteome</keyword>
<dbReference type="SUPFAM" id="SSF54928">
    <property type="entry name" value="RNA-binding domain, RBD"/>
    <property type="match status" value="2"/>
</dbReference>
<dbReference type="InterPro" id="IPR000504">
    <property type="entry name" value="RRM_dom"/>
</dbReference>
<evidence type="ECO:0000256" key="1">
    <source>
        <dbReference type="PROSITE-ProRule" id="PRU00176"/>
    </source>
</evidence>
<feature type="compositionally biased region" description="Low complexity" evidence="2">
    <location>
        <begin position="362"/>
        <end position="376"/>
    </location>
</feature>
<organism evidence="5">
    <name type="scientific">Perkinsus marinus (strain ATCC 50983 / TXsc)</name>
    <dbReference type="NCBI Taxonomy" id="423536"/>
    <lineage>
        <taxon>Eukaryota</taxon>
        <taxon>Sar</taxon>
        <taxon>Alveolata</taxon>
        <taxon>Perkinsozoa</taxon>
        <taxon>Perkinsea</taxon>
        <taxon>Perkinsida</taxon>
        <taxon>Perkinsidae</taxon>
        <taxon>Perkinsus</taxon>
    </lineage>
</organism>
<feature type="compositionally biased region" description="Basic and acidic residues" evidence="2">
    <location>
        <begin position="456"/>
        <end position="466"/>
    </location>
</feature>
<dbReference type="RefSeq" id="XP_002783174.1">
    <property type="nucleotide sequence ID" value="XM_002783128.1"/>
</dbReference>
<keyword evidence="1" id="KW-0694">RNA-binding</keyword>
<evidence type="ECO:0000259" key="3">
    <source>
        <dbReference type="PROSITE" id="PS50102"/>
    </source>
</evidence>
<evidence type="ECO:0000313" key="4">
    <source>
        <dbReference type="EMBL" id="EER14970.1"/>
    </source>
</evidence>
<dbReference type="PROSITE" id="PS50102">
    <property type="entry name" value="RRM"/>
    <property type="match status" value="1"/>
</dbReference>
<feature type="compositionally biased region" description="Polar residues" evidence="2">
    <location>
        <begin position="1"/>
        <end position="23"/>
    </location>
</feature>
<feature type="compositionally biased region" description="Polar residues" evidence="2">
    <location>
        <begin position="318"/>
        <end position="335"/>
    </location>
</feature>
<reference evidence="4 5" key="1">
    <citation type="submission" date="2008-07" db="EMBL/GenBank/DDBJ databases">
        <authorList>
            <person name="El-Sayed N."/>
            <person name="Caler E."/>
            <person name="Inman J."/>
            <person name="Amedeo P."/>
            <person name="Hass B."/>
            <person name="Wortman J."/>
        </authorList>
    </citation>
    <scope>NUCLEOTIDE SEQUENCE [LARGE SCALE GENOMIC DNA]</scope>
    <source>
        <strain evidence="5">ATCC 50983 / TXsc</strain>
    </source>
</reference>
<feature type="region of interest" description="Disordered" evidence="2">
    <location>
        <begin position="318"/>
        <end position="343"/>
    </location>
</feature>
<dbReference type="SMART" id="SM00360">
    <property type="entry name" value="RRM"/>
    <property type="match status" value="2"/>
</dbReference>
<accession>C5KK58</accession>
<sequence>MKMQPVSDSAAMTTPTLSGQSPTKGDDRRRRSPRKASNDKFDKTNMEPLSPESYPRGHSGSPLASYTGLVTPLNRPCRAASSSIGHTTTAGGGGFGSLYGGSPSTSAGLPSPPPVRSISFNGASEAMHHHHHQGGLVPPGTGKRSNSRSGFRIFCRVDCRASPQRPIPSREAVCDYFSYFGSILDCYLPESATNVAYVCFEDSQSLEDVMAQERPHVVEGTQLTVTRAQPRPDYSVNTDRIFVKHVPDSATRLDLRAYFNNFGEVTDVYIPKDKATGAQRRFAFVTFRDVRSARAALGASTHVIHDQEVQVMPAEARPQSTSTSTSMVGHSSPHTRPSPVMEPYNRTMRSQTDSMVLPASISSSTTTTTTGRRPSTPLVPLLPAPRSDGFNSIDEGCIETVPSWQYSQPTRAAEVNRNEPTDDMGDDAHMVSLATSVSHLLDSSPSSMGGGSDEEAGNHSPEKLLKESLRRTVDVEDQVARRSLESPFANAMSPLLSFEEFVPAQLPPAVIRDGHQTPAVSRSPFVL</sequence>
<protein>
    <submittedName>
        <fullName evidence="4">RNA-binding protein, putative</fullName>
    </submittedName>
</protein>
<feature type="region of interest" description="Disordered" evidence="2">
    <location>
        <begin position="440"/>
        <end position="466"/>
    </location>
</feature>
<dbReference type="InParanoid" id="C5KK58"/>
<feature type="region of interest" description="Disordered" evidence="2">
    <location>
        <begin position="360"/>
        <end position="387"/>
    </location>
</feature>
<dbReference type="PANTHER" id="PTHR48035">
    <property type="entry name" value="HETEROGENEOUS NUCLEAR RIBONUCLEOPROTEIN 1"/>
    <property type="match status" value="1"/>
</dbReference>
<feature type="domain" description="RRM" evidence="3">
    <location>
        <begin position="239"/>
        <end position="316"/>
    </location>
</feature>
<evidence type="ECO:0000256" key="2">
    <source>
        <dbReference type="SAM" id="MobiDB-lite"/>
    </source>
</evidence>
<proteinExistence type="predicted"/>
<dbReference type="GeneID" id="9061855"/>
<dbReference type="PANTHER" id="PTHR48035:SF2">
    <property type="entry name" value="RNA-BINDING REGION RNP-1 DOMAIN-CONTAINING PROTEIN"/>
    <property type="match status" value="1"/>
</dbReference>
<dbReference type="AlphaFoldDB" id="C5KK58"/>
<name>C5KK58_PERM5</name>
<dbReference type="InterPro" id="IPR035979">
    <property type="entry name" value="RBD_domain_sf"/>
</dbReference>
<feature type="compositionally biased region" description="Basic and acidic residues" evidence="2">
    <location>
        <begin position="36"/>
        <end position="45"/>
    </location>
</feature>
<dbReference type="EMBL" id="GG673688">
    <property type="protein sequence ID" value="EER14970.1"/>
    <property type="molecule type" value="Genomic_DNA"/>
</dbReference>
<evidence type="ECO:0000313" key="5">
    <source>
        <dbReference type="Proteomes" id="UP000007800"/>
    </source>
</evidence>
<dbReference type="OMA" id="DEGCIET"/>
<gene>
    <name evidence="4" type="ORF">Pmar_PMAR023294</name>
</gene>
<dbReference type="OrthoDB" id="21467at2759"/>
<dbReference type="InterPro" id="IPR012677">
    <property type="entry name" value="Nucleotide-bd_a/b_plait_sf"/>
</dbReference>
<dbReference type="Pfam" id="PF00076">
    <property type="entry name" value="RRM_1"/>
    <property type="match status" value="1"/>
</dbReference>
<dbReference type="InterPro" id="IPR053260">
    <property type="entry name" value="hnRNP"/>
</dbReference>